<gene>
    <name evidence="1" type="ORF">NCTC11466_02459</name>
</gene>
<sequence length="40" mass="4467">MRSFIFFILTSGLTAADIRVDIVEQNKTRVQKAKTGAPRS</sequence>
<accession>A0A447V2X5</accession>
<dbReference type="EMBL" id="LR134201">
    <property type="protein sequence ID" value="VEB98027.1"/>
    <property type="molecule type" value="Genomic_DNA"/>
</dbReference>
<keyword evidence="2" id="KW-1185">Reference proteome</keyword>
<dbReference type="KEGG" id="clap:NCTC11466_02459"/>
<reference evidence="1 2" key="1">
    <citation type="submission" date="2018-12" db="EMBL/GenBank/DDBJ databases">
        <authorList>
            <consortium name="Pathogen Informatics"/>
        </authorList>
    </citation>
    <scope>NUCLEOTIDE SEQUENCE [LARGE SCALE GENOMIC DNA]</scope>
    <source>
        <strain evidence="1 2">NCTC11466</strain>
    </source>
</reference>
<protein>
    <submittedName>
        <fullName evidence="1">Uncharacterized protein</fullName>
    </submittedName>
</protein>
<organism evidence="1 2">
    <name type="scientific">Cedecea lapagei</name>
    <dbReference type="NCBI Taxonomy" id="158823"/>
    <lineage>
        <taxon>Bacteria</taxon>
        <taxon>Pseudomonadati</taxon>
        <taxon>Pseudomonadota</taxon>
        <taxon>Gammaproteobacteria</taxon>
        <taxon>Enterobacterales</taxon>
        <taxon>Enterobacteriaceae</taxon>
        <taxon>Cedecea</taxon>
    </lineage>
</organism>
<dbReference type="Proteomes" id="UP000274122">
    <property type="component" value="Chromosome"/>
</dbReference>
<proteinExistence type="predicted"/>
<name>A0A447V2X5_9ENTR</name>
<evidence type="ECO:0000313" key="2">
    <source>
        <dbReference type="Proteomes" id="UP000274122"/>
    </source>
</evidence>
<dbReference type="AlphaFoldDB" id="A0A447V2X5"/>
<evidence type="ECO:0000313" key="1">
    <source>
        <dbReference type="EMBL" id="VEB98027.1"/>
    </source>
</evidence>